<dbReference type="SUPFAM" id="SSF53300">
    <property type="entry name" value="vWA-like"/>
    <property type="match status" value="1"/>
</dbReference>
<reference evidence="2 3" key="1">
    <citation type="submission" date="2023-12" db="EMBL/GenBank/DDBJ databases">
        <title>Baltic Sea Cyanobacteria.</title>
        <authorList>
            <person name="Delbaje E."/>
            <person name="Fewer D.P."/>
            <person name="Shishido T.K."/>
        </authorList>
    </citation>
    <scope>NUCLEOTIDE SEQUENCE [LARGE SCALE GENOMIC DNA]</scope>
    <source>
        <strain evidence="2 3">UHCC 0370</strain>
    </source>
</reference>
<evidence type="ECO:0000313" key="2">
    <source>
        <dbReference type="EMBL" id="MEA5477847.1"/>
    </source>
</evidence>
<dbReference type="RefSeq" id="WP_323261457.1">
    <property type="nucleotide sequence ID" value="NZ_JAYGIE010000040.1"/>
</dbReference>
<keyword evidence="3" id="KW-1185">Reference proteome</keyword>
<dbReference type="InterPro" id="IPR011392">
    <property type="entry name" value="Tellurite-R_TerY"/>
</dbReference>
<sequence length="232" mass="25654">MSSKFKSFTVPTARMMPVIILADVSGSMTKQGKIAILNRAIATMIQDFKDDTFALADIHVAVITFGKLGAVHHIPLTPASKIQWEDMKAEGTTPMAAAFELVNQLIEDRDTIPSRSYYPNLILVSDGVPTDDKGKASKNWKESLNKLLTSDRASKAIRFAMGIGEDIDRDVLNAFVANQSTQIPVFAADETNIQRFFRWVTFSVATRSRSADPSQLQQLVDPNTLDVDDIDF</sequence>
<feature type="domain" description="VWFA" evidence="1">
    <location>
        <begin position="17"/>
        <end position="200"/>
    </location>
</feature>
<dbReference type="EMBL" id="JAYGIE010000040">
    <property type="protein sequence ID" value="MEA5477847.1"/>
    <property type="molecule type" value="Genomic_DNA"/>
</dbReference>
<comment type="caution">
    <text evidence="2">The sequence shown here is derived from an EMBL/GenBank/DDBJ whole genome shotgun (WGS) entry which is preliminary data.</text>
</comment>
<dbReference type="PROSITE" id="PS50234">
    <property type="entry name" value="VWFA"/>
    <property type="match status" value="1"/>
</dbReference>
<name>A0ABU5THR6_9CYAN</name>
<protein>
    <submittedName>
        <fullName evidence="2">VWA domain-containing protein</fullName>
    </submittedName>
</protein>
<dbReference type="Proteomes" id="UP001301388">
    <property type="component" value="Unassembled WGS sequence"/>
</dbReference>
<gene>
    <name evidence="2" type="ORF">VB774_09460</name>
</gene>
<dbReference type="InterPro" id="IPR002035">
    <property type="entry name" value="VWF_A"/>
</dbReference>
<evidence type="ECO:0000259" key="1">
    <source>
        <dbReference type="PROSITE" id="PS50234"/>
    </source>
</evidence>
<dbReference type="Gene3D" id="3.40.50.410">
    <property type="entry name" value="von Willebrand factor, type A domain"/>
    <property type="match status" value="1"/>
</dbReference>
<dbReference type="Pfam" id="PF13519">
    <property type="entry name" value="VWA_2"/>
    <property type="match status" value="1"/>
</dbReference>
<dbReference type="PIRSF" id="PIRSF020634">
    <property type="entry name" value="TerY_vWA"/>
    <property type="match status" value="1"/>
</dbReference>
<accession>A0ABU5THR6</accession>
<evidence type="ECO:0000313" key="3">
    <source>
        <dbReference type="Proteomes" id="UP001301388"/>
    </source>
</evidence>
<proteinExistence type="predicted"/>
<dbReference type="SMART" id="SM00327">
    <property type="entry name" value="VWA"/>
    <property type="match status" value="1"/>
</dbReference>
<organism evidence="2 3">
    <name type="scientific">Pseudanabaena galeata UHCC 0370</name>
    <dbReference type="NCBI Taxonomy" id="3110310"/>
    <lineage>
        <taxon>Bacteria</taxon>
        <taxon>Bacillati</taxon>
        <taxon>Cyanobacteriota</taxon>
        <taxon>Cyanophyceae</taxon>
        <taxon>Pseudanabaenales</taxon>
        <taxon>Pseudanabaenaceae</taxon>
        <taxon>Pseudanabaena</taxon>
    </lineage>
</organism>
<dbReference type="InterPro" id="IPR036465">
    <property type="entry name" value="vWFA_dom_sf"/>
</dbReference>